<dbReference type="SMART" id="SM00609">
    <property type="entry name" value="VIT"/>
    <property type="match status" value="1"/>
</dbReference>
<dbReference type="EMBL" id="JAJSOF020000021">
    <property type="protein sequence ID" value="KAJ4437663.1"/>
    <property type="molecule type" value="Genomic_DNA"/>
</dbReference>
<protein>
    <recommendedName>
        <fullName evidence="1">VIT domain-containing protein</fullName>
    </recommendedName>
</protein>
<name>A0ABQ8SUK8_PERAM</name>
<dbReference type="PANTHER" id="PTHR10338">
    <property type="entry name" value="INTER-ALPHA-TRYPSIN INHIBITOR HEAVY CHAIN FAMILY MEMBER"/>
    <property type="match status" value="1"/>
</dbReference>
<reference evidence="2 3" key="1">
    <citation type="journal article" date="2022" name="Allergy">
        <title>Genome assembly and annotation of Periplaneta americana reveal a comprehensive cockroach allergen profile.</title>
        <authorList>
            <person name="Wang L."/>
            <person name="Xiong Q."/>
            <person name="Saelim N."/>
            <person name="Wang L."/>
            <person name="Nong W."/>
            <person name="Wan A.T."/>
            <person name="Shi M."/>
            <person name="Liu X."/>
            <person name="Cao Q."/>
            <person name="Hui J.H.L."/>
            <person name="Sookrung N."/>
            <person name="Leung T.F."/>
            <person name="Tungtrongchitr A."/>
            <person name="Tsui S.K.W."/>
        </authorList>
    </citation>
    <scope>NUCLEOTIDE SEQUENCE [LARGE SCALE GENOMIC DNA]</scope>
    <source>
        <strain evidence="2">PWHHKU_190912</strain>
    </source>
</reference>
<evidence type="ECO:0000259" key="1">
    <source>
        <dbReference type="PROSITE" id="PS51468"/>
    </source>
</evidence>
<keyword evidence="3" id="KW-1185">Reference proteome</keyword>
<gene>
    <name evidence="2" type="ORF">ANN_17808</name>
</gene>
<organism evidence="2 3">
    <name type="scientific">Periplaneta americana</name>
    <name type="common">American cockroach</name>
    <name type="synonym">Blatta americana</name>
    <dbReference type="NCBI Taxonomy" id="6978"/>
    <lineage>
        <taxon>Eukaryota</taxon>
        <taxon>Metazoa</taxon>
        <taxon>Ecdysozoa</taxon>
        <taxon>Arthropoda</taxon>
        <taxon>Hexapoda</taxon>
        <taxon>Insecta</taxon>
        <taxon>Pterygota</taxon>
        <taxon>Neoptera</taxon>
        <taxon>Polyneoptera</taxon>
        <taxon>Dictyoptera</taxon>
        <taxon>Blattodea</taxon>
        <taxon>Blattoidea</taxon>
        <taxon>Blattidae</taxon>
        <taxon>Blattinae</taxon>
        <taxon>Periplaneta</taxon>
    </lineage>
</organism>
<dbReference type="Pfam" id="PF08487">
    <property type="entry name" value="VIT"/>
    <property type="match status" value="1"/>
</dbReference>
<dbReference type="PANTHER" id="PTHR10338:SF108">
    <property type="entry name" value="INTER-ALPHA-TRYPSIN INHIBITOR HEAVY CHAIN H4-LIKE PROTEIN"/>
    <property type="match status" value="1"/>
</dbReference>
<dbReference type="InterPro" id="IPR013694">
    <property type="entry name" value="VIT"/>
</dbReference>
<evidence type="ECO:0000313" key="2">
    <source>
        <dbReference type="EMBL" id="KAJ4437663.1"/>
    </source>
</evidence>
<dbReference type="Proteomes" id="UP001148838">
    <property type="component" value="Unassembled WGS sequence"/>
</dbReference>
<sequence>MYKLHVESSIKFRFAHTVVSCKIANPANISQEATFSAVLPDTAFISGFLMEIDDHVYHAYVREKEAARQEYSRAVSEGRTAAHVALR</sequence>
<dbReference type="PROSITE" id="PS51468">
    <property type="entry name" value="VIT"/>
    <property type="match status" value="1"/>
</dbReference>
<comment type="caution">
    <text evidence="2">The sequence shown here is derived from an EMBL/GenBank/DDBJ whole genome shotgun (WGS) entry which is preliminary data.</text>
</comment>
<evidence type="ECO:0000313" key="3">
    <source>
        <dbReference type="Proteomes" id="UP001148838"/>
    </source>
</evidence>
<accession>A0ABQ8SUK8</accession>
<feature type="domain" description="VIT" evidence="1">
    <location>
        <begin position="1"/>
        <end position="87"/>
    </location>
</feature>
<proteinExistence type="predicted"/>
<dbReference type="InterPro" id="IPR050934">
    <property type="entry name" value="ITIH"/>
</dbReference>